<dbReference type="SUPFAM" id="SSF47413">
    <property type="entry name" value="lambda repressor-like DNA-binding domains"/>
    <property type="match status" value="1"/>
</dbReference>
<dbReference type="Gene3D" id="1.10.260.40">
    <property type="entry name" value="lambda repressor-like DNA-binding domains"/>
    <property type="match status" value="1"/>
</dbReference>
<dbReference type="InterPro" id="IPR017507">
    <property type="entry name" value="Tscrpt_reg_HipB-like"/>
</dbReference>
<dbReference type="PROSITE" id="PS50943">
    <property type="entry name" value="HTH_CROC1"/>
    <property type="match status" value="1"/>
</dbReference>
<dbReference type="Pfam" id="PF01381">
    <property type="entry name" value="HTH_3"/>
    <property type="match status" value="1"/>
</dbReference>
<dbReference type="NCBIfam" id="TIGR03070">
    <property type="entry name" value="couple_hipB"/>
    <property type="match status" value="1"/>
</dbReference>
<reference evidence="4" key="1">
    <citation type="journal article" date="2019" name="Int. J. Syst. Evol. Microbiol.">
        <title>The Global Catalogue of Microorganisms (GCM) 10K type strain sequencing project: providing services to taxonomists for standard genome sequencing and annotation.</title>
        <authorList>
            <consortium name="The Broad Institute Genomics Platform"/>
            <consortium name="The Broad Institute Genome Sequencing Center for Infectious Disease"/>
            <person name="Wu L."/>
            <person name="Ma J."/>
        </authorList>
    </citation>
    <scope>NUCLEOTIDE SEQUENCE [LARGE SCALE GENOMIC DNA]</scope>
    <source>
        <strain evidence="4">ICMP 19515</strain>
    </source>
</reference>
<evidence type="ECO:0000256" key="1">
    <source>
        <dbReference type="SAM" id="MobiDB-lite"/>
    </source>
</evidence>
<evidence type="ECO:0000313" key="4">
    <source>
        <dbReference type="Proteomes" id="UP001595648"/>
    </source>
</evidence>
<dbReference type="Proteomes" id="UP001595648">
    <property type="component" value="Unassembled WGS sequence"/>
</dbReference>
<protein>
    <submittedName>
        <fullName evidence="3">Helix-turn-helix transcriptional regulator</fullName>
    </submittedName>
</protein>
<dbReference type="InterPro" id="IPR001387">
    <property type="entry name" value="Cro/C1-type_HTH"/>
</dbReference>
<dbReference type="SMART" id="SM00530">
    <property type="entry name" value="HTH_XRE"/>
    <property type="match status" value="1"/>
</dbReference>
<organism evidence="3 4">
    <name type="scientific">Mesorhizobium cantuariense</name>
    <dbReference type="NCBI Taxonomy" id="1300275"/>
    <lineage>
        <taxon>Bacteria</taxon>
        <taxon>Pseudomonadati</taxon>
        <taxon>Pseudomonadota</taxon>
        <taxon>Alphaproteobacteria</taxon>
        <taxon>Hyphomicrobiales</taxon>
        <taxon>Phyllobacteriaceae</taxon>
        <taxon>Mesorhizobium</taxon>
    </lineage>
</organism>
<dbReference type="EMBL" id="JBHRVD010000001">
    <property type="protein sequence ID" value="MFC3327587.1"/>
    <property type="molecule type" value="Genomic_DNA"/>
</dbReference>
<feature type="domain" description="HTH cro/C1-type" evidence="2">
    <location>
        <begin position="204"/>
        <end position="258"/>
    </location>
</feature>
<evidence type="ECO:0000259" key="2">
    <source>
        <dbReference type="PROSITE" id="PS50943"/>
    </source>
</evidence>
<name>A0ABV7N2X7_9HYPH</name>
<dbReference type="InterPro" id="IPR010982">
    <property type="entry name" value="Lambda_DNA-bd_dom_sf"/>
</dbReference>
<dbReference type="RefSeq" id="WP_206073678.1">
    <property type="nucleotide sequence ID" value="NZ_JBHRVD010000001.1"/>
</dbReference>
<gene>
    <name evidence="3" type="ORF">ACFOJ9_38370</name>
</gene>
<dbReference type="CDD" id="cd00093">
    <property type="entry name" value="HTH_XRE"/>
    <property type="match status" value="1"/>
</dbReference>
<proteinExistence type="predicted"/>
<accession>A0ABV7N2X7</accession>
<comment type="caution">
    <text evidence="3">The sequence shown here is derived from an EMBL/GenBank/DDBJ whole genome shotgun (WGS) entry which is preliminary data.</text>
</comment>
<keyword evidence="4" id="KW-1185">Reference proteome</keyword>
<feature type="region of interest" description="Disordered" evidence="1">
    <location>
        <begin position="169"/>
        <end position="188"/>
    </location>
</feature>
<evidence type="ECO:0000313" key="3">
    <source>
        <dbReference type="EMBL" id="MFC3327587.1"/>
    </source>
</evidence>
<sequence length="260" mass="27549">MAKRMQFTGAGSATDIAKLLAQAGPAQNLTKLLTDLKSSDDTFRNATRALSRHNATIKNSLQAGEIAKALSQIPSSQDLAKHIAHINASSEALEAASKDLLHRNETIRKSVNATGTVEALSRVNALGDLTKQLTGAIPQVNLKLPGVSQLITVALPRTLPDAYLLRGSETNDEDEDAGAASPRHSGTDTLGLEIVSASDIGRLVRRAREARHLSQQSFADLAGVGRRFLSELENGKPTLELGKVLKVAQAAGISLLAQVR</sequence>